<sequence length="321" mass="37650">MAHTPSIQLPVETLSQIFSYLSFADQLIASLTCHLWQDIIFNSKLLRRRRYHPEGQKDGYKLYVQPEQVEYHHRIHMLFDRESSLLLTIHQGKLEHIIASCNYQSIDIISSPVLDEPMMVPLDIDESLPPDEDDNSDNELHKKEHCYCDPCMELTGKDGRMTFEIYYITFPDKDTSSSKHDSYGSKDKKITPHETIRDVVNLIAQEGIFVFKRHQENNCNGEVDGPFYMKMRLSKDKDNDKDEDKDKDKDKDKGKNRDSQFDHAIEGRNKGSWFEDEIDDEDNRRNHDDEEEDDDDDDDEKDENEGERPRWKALSILGFRS</sequence>
<accession>G1XK73</accession>
<dbReference type="EMBL" id="ADOT01000191">
    <property type="protein sequence ID" value="EGX46530.1"/>
    <property type="molecule type" value="Genomic_DNA"/>
</dbReference>
<evidence type="ECO:0000313" key="3">
    <source>
        <dbReference type="EMBL" id="EGX46530.1"/>
    </source>
</evidence>
<dbReference type="OrthoDB" id="10463800at2759"/>
<feature type="domain" description="F-box" evidence="2">
    <location>
        <begin position="3"/>
        <end position="49"/>
    </location>
</feature>
<dbReference type="Proteomes" id="UP000008784">
    <property type="component" value="Unassembled WGS sequence"/>
</dbReference>
<feature type="compositionally biased region" description="Acidic residues" evidence="1">
    <location>
        <begin position="289"/>
        <end position="305"/>
    </location>
</feature>
<dbReference type="InParanoid" id="G1XK73"/>
<comment type="caution">
    <text evidence="3">The sequence shown here is derived from an EMBL/GenBank/DDBJ whole genome shotgun (WGS) entry which is preliminary data.</text>
</comment>
<name>G1XK73_ARTOA</name>
<feature type="compositionally biased region" description="Basic and acidic residues" evidence="1">
    <location>
        <begin position="234"/>
        <end position="269"/>
    </location>
</feature>
<dbReference type="InterPro" id="IPR036047">
    <property type="entry name" value="F-box-like_dom_sf"/>
</dbReference>
<feature type="region of interest" description="Disordered" evidence="1">
    <location>
        <begin position="234"/>
        <end position="321"/>
    </location>
</feature>
<dbReference type="InterPro" id="IPR001810">
    <property type="entry name" value="F-box_dom"/>
</dbReference>
<dbReference type="HOGENOM" id="CLU_865921_0_0_1"/>
<gene>
    <name evidence="3" type="ORF">AOL_s00109g102</name>
</gene>
<evidence type="ECO:0000259" key="2">
    <source>
        <dbReference type="PROSITE" id="PS50181"/>
    </source>
</evidence>
<protein>
    <recommendedName>
        <fullName evidence="2">F-box domain-containing protein</fullName>
    </recommendedName>
</protein>
<reference evidence="3 4" key="1">
    <citation type="journal article" date="2011" name="PLoS Pathog.">
        <title>Genomic and proteomic analyses of the fungus Arthrobotrys oligospora provide insights into nematode-trap formation.</title>
        <authorList>
            <person name="Yang J."/>
            <person name="Wang L."/>
            <person name="Ji X."/>
            <person name="Feng Y."/>
            <person name="Li X."/>
            <person name="Zou C."/>
            <person name="Xu J."/>
            <person name="Ren Y."/>
            <person name="Mi Q."/>
            <person name="Wu J."/>
            <person name="Liu S."/>
            <person name="Liu Y."/>
            <person name="Huang X."/>
            <person name="Wang H."/>
            <person name="Niu X."/>
            <person name="Li J."/>
            <person name="Liang L."/>
            <person name="Luo Y."/>
            <person name="Ji K."/>
            <person name="Zhou W."/>
            <person name="Yu Z."/>
            <person name="Li G."/>
            <person name="Liu Y."/>
            <person name="Li L."/>
            <person name="Qiao M."/>
            <person name="Feng L."/>
            <person name="Zhang K.-Q."/>
        </authorList>
    </citation>
    <scope>NUCLEOTIDE SEQUENCE [LARGE SCALE GENOMIC DNA]</scope>
    <source>
        <strain evidence="4">ATCC 24927 / CBS 115.81 / DSM 1491</strain>
    </source>
</reference>
<keyword evidence="4" id="KW-1185">Reference proteome</keyword>
<dbReference type="GeneID" id="22895773"/>
<dbReference type="SUPFAM" id="SSF81383">
    <property type="entry name" value="F-box domain"/>
    <property type="match status" value="1"/>
</dbReference>
<dbReference type="Gene3D" id="1.20.1280.50">
    <property type="match status" value="1"/>
</dbReference>
<dbReference type="PROSITE" id="PS50181">
    <property type="entry name" value="FBOX"/>
    <property type="match status" value="1"/>
</dbReference>
<dbReference type="Pfam" id="PF12937">
    <property type="entry name" value="F-box-like"/>
    <property type="match status" value="1"/>
</dbReference>
<dbReference type="RefSeq" id="XP_011124885.1">
    <property type="nucleotide sequence ID" value="XM_011126583.1"/>
</dbReference>
<organism evidence="3 4">
    <name type="scientific">Arthrobotrys oligospora (strain ATCC 24927 / CBS 115.81 / DSM 1491)</name>
    <name type="common">Nematode-trapping fungus</name>
    <name type="synonym">Didymozoophaga oligospora</name>
    <dbReference type="NCBI Taxonomy" id="756982"/>
    <lineage>
        <taxon>Eukaryota</taxon>
        <taxon>Fungi</taxon>
        <taxon>Dikarya</taxon>
        <taxon>Ascomycota</taxon>
        <taxon>Pezizomycotina</taxon>
        <taxon>Orbiliomycetes</taxon>
        <taxon>Orbiliales</taxon>
        <taxon>Orbiliaceae</taxon>
        <taxon>Orbilia</taxon>
        <taxon>Orbilia oligospora</taxon>
    </lineage>
</organism>
<dbReference type="AlphaFoldDB" id="G1XK73"/>
<dbReference type="SMART" id="SM00256">
    <property type="entry name" value="FBOX"/>
    <property type="match status" value="1"/>
</dbReference>
<proteinExistence type="predicted"/>
<evidence type="ECO:0000313" key="4">
    <source>
        <dbReference type="Proteomes" id="UP000008784"/>
    </source>
</evidence>
<evidence type="ECO:0000256" key="1">
    <source>
        <dbReference type="SAM" id="MobiDB-lite"/>
    </source>
</evidence>